<keyword evidence="3" id="KW-1185">Reference proteome</keyword>
<feature type="compositionally biased region" description="Low complexity" evidence="1">
    <location>
        <begin position="214"/>
        <end position="249"/>
    </location>
</feature>
<reference evidence="2" key="1">
    <citation type="submission" date="2022-08" db="EMBL/GenBank/DDBJ databases">
        <authorList>
            <person name="Gutierrez-Valencia J."/>
        </authorList>
    </citation>
    <scope>NUCLEOTIDE SEQUENCE</scope>
</reference>
<feature type="region of interest" description="Disordered" evidence="1">
    <location>
        <begin position="364"/>
        <end position="388"/>
    </location>
</feature>
<evidence type="ECO:0000313" key="2">
    <source>
        <dbReference type="EMBL" id="CAI0414244.1"/>
    </source>
</evidence>
<feature type="compositionally biased region" description="Low complexity" evidence="1">
    <location>
        <begin position="366"/>
        <end position="378"/>
    </location>
</feature>
<evidence type="ECO:0008006" key="4">
    <source>
        <dbReference type="Google" id="ProtNLM"/>
    </source>
</evidence>
<dbReference type="PANTHER" id="PTHR33623">
    <property type="entry name" value="OS04G0572500 PROTEIN"/>
    <property type="match status" value="1"/>
</dbReference>
<feature type="compositionally biased region" description="Basic residues" evidence="1">
    <location>
        <begin position="73"/>
        <end position="83"/>
    </location>
</feature>
<proteinExistence type="predicted"/>
<dbReference type="PANTHER" id="PTHR33623:SF4">
    <property type="entry name" value="DUF4378 DOMAIN-CONTAINING PROTEIN"/>
    <property type="match status" value="1"/>
</dbReference>
<evidence type="ECO:0000313" key="3">
    <source>
        <dbReference type="Proteomes" id="UP001154282"/>
    </source>
</evidence>
<evidence type="ECO:0000256" key="1">
    <source>
        <dbReference type="SAM" id="MobiDB-lite"/>
    </source>
</evidence>
<feature type="region of interest" description="Disordered" evidence="1">
    <location>
        <begin position="68"/>
        <end position="99"/>
    </location>
</feature>
<sequence>MPGEKLQMASPSSLNLKPLLKKEIPLMLRDYLRDDFSSCSSNGFKSFPRRQCCPTTTVRLLLEFDLQKPNSKPNHHSKPKPKPKPPLFHQKNRRSTATATVSAFHRASEAVLRAVKSLPFHPSSSAAAAVSASVSRKKSLRIPRSLSRRLLRKSFFWRKVDASSNVDNVGREVPGRESVRWRSFREFLEEQDHAEPPPEQVSRAGAASPAAVVGRISTSSSSNSRSGSGSEFTSDSGGSESYSGSNNDSGKNDLPSPGGDMVSEGLAVTAGEESTAACATEIAKAWPNEEKEQFSPVSVLDCPFNDEEEEDEDEDEAEVNSPFHRQTLVRVEGNKKKVMNKTRRFDCLAQLQPLDLQKRITTVITEDSSSSSDNESSSTPDQLPPLYSRPCTSVEQVEEETVMITTKAPHELLSIVKERTSSKSTNYGLISKAELLLLDYFEEKSSSSTEEDLEAVEEWMNGEPKEMFAGWEVKEGRSLYLKHMEEVDGEWRNVGDGKKDEVGFELELEIFTTLINEVLEL</sequence>
<feature type="region of interest" description="Disordered" evidence="1">
    <location>
        <begin position="191"/>
        <end position="264"/>
    </location>
</feature>
<accession>A0AAV0JY87</accession>
<protein>
    <recommendedName>
        <fullName evidence="4">DUF4378 domain-containing protein</fullName>
    </recommendedName>
</protein>
<dbReference type="AlphaFoldDB" id="A0AAV0JY87"/>
<name>A0AAV0JY87_9ROSI</name>
<dbReference type="Proteomes" id="UP001154282">
    <property type="component" value="Unassembled WGS sequence"/>
</dbReference>
<dbReference type="EMBL" id="CAMGYJ010000005">
    <property type="protein sequence ID" value="CAI0414244.1"/>
    <property type="molecule type" value="Genomic_DNA"/>
</dbReference>
<gene>
    <name evidence="2" type="ORF">LITE_LOCUS16220</name>
</gene>
<organism evidence="2 3">
    <name type="scientific">Linum tenue</name>
    <dbReference type="NCBI Taxonomy" id="586396"/>
    <lineage>
        <taxon>Eukaryota</taxon>
        <taxon>Viridiplantae</taxon>
        <taxon>Streptophyta</taxon>
        <taxon>Embryophyta</taxon>
        <taxon>Tracheophyta</taxon>
        <taxon>Spermatophyta</taxon>
        <taxon>Magnoliopsida</taxon>
        <taxon>eudicotyledons</taxon>
        <taxon>Gunneridae</taxon>
        <taxon>Pentapetalae</taxon>
        <taxon>rosids</taxon>
        <taxon>fabids</taxon>
        <taxon>Malpighiales</taxon>
        <taxon>Linaceae</taxon>
        <taxon>Linum</taxon>
    </lineage>
</organism>
<comment type="caution">
    <text evidence="2">The sequence shown here is derived from an EMBL/GenBank/DDBJ whole genome shotgun (WGS) entry which is preliminary data.</text>
</comment>